<sequence length="176" mass="20113">ERARHRTSTAGPAHQAGPRHAGRRGDLRARRRNRDRPLLHGPPRDRAHLPRCRRGRRQARRLLGDRDRARRLGSGGRVGAEGPARPRLRGPVPRGRWHRSNGRRPAVTARLRRRRARPHGHDRRRRRLARARAAVARGHRGGAHLRADRRPSRPGQRRGRRGRSRQTGNGSTRGPV</sequence>
<proteinExistence type="predicted"/>
<dbReference type="EMBL" id="CADCVT010000475">
    <property type="protein sequence ID" value="CAA9536580.1"/>
    <property type="molecule type" value="Genomic_DNA"/>
</dbReference>
<dbReference type="AlphaFoldDB" id="A0A6J4U0D2"/>
<feature type="compositionally biased region" description="Basic and acidic residues" evidence="1">
    <location>
        <begin position="35"/>
        <end position="48"/>
    </location>
</feature>
<accession>A0A6J4U0D2</accession>
<reference evidence="2" key="1">
    <citation type="submission" date="2020-02" db="EMBL/GenBank/DDBJ databases">
        <authorList>
            <person name="Meier V. D."/>
        </authorList>
    </citation>
    <scope>NUCLEOTIDE SEQUENCE</scope>
    <source>
        <strain evidence="2">AVDCRST_MAG85</strain>
    </source>
</reference>
<feature type="compositionally biased region" description="Basic residues" evidence="1">
    <location>
        <begin position="155"/>
        <end position="164"/>
    </location>
</feature>
<feature type="non-terminal residue" evidence="2">
    <location>
        <position position="1"/>
    </location>
</feature>
<evidence type="ECO:0000256" key="1">
    <source>
        <dbReference type="SAM" id="MobiDB-lite"/>
    </source>
</evidence>
<feature type="compositionally biased region" description="Low complexity" evidence="1">
    <location>
        <begin position="165"/>
        <end position="176"/>
    </location>
</feature>
<protein>
    <submittedName>
        <fullName evidence="2">Uncharacterized protein</fullName>
    </submittedName>
</protein>
<feature type="compositionally biased region" description="Low complexity" evidence="1">
    <location>
        <begin position="82"/>
        <end position="94"/>
    </location>
</feature>
<feature type="compositionally biased region" description="Basic residues" evidence="1">
    <location>
        <begin position="110"/>
        <end position="130"/>
    </location>
</feature>
<feature type="non-terminal residue" evidence="2">
    <location>
        <position position="176"/>
    </location>
</feature>
<organism evidence="2">
    <name type="scientific">uncultured Solirubrobacteraceae bacterium</name>
    <dbReference type="NCBI Taxonomy" id="1162706"/>
    <lineage>
        <taxon>Bacteria</taxon>
        <taxon>Bacillati</taxon>
        <taxon>Actinomycetota</taxon>
        <taxon>Thermoleophilia</taxon>
        <taxon>Solirubrobacterales</taxon>
        <taxon>Solirubrobacteraceae</taxon>
        <taxon>environmental samples</taxon>
    </lineage>
</organism>
<feature type="compositionally biased region" description="Basic residues" evidence="1">
    <location>
        <begin position="49"/>
        <end position="60"/>
    </location>
</feature>
<evidence type="ECO:0000313" key="2">
    <source>
        <dbReference type="EMBL" id="CAA9536580.1"/>
    </source>
</evidence>
<feature type="region of interest" description="Disordered" evidence="1">
    <location>
        <begin position="1"/>
        <end position="176"/>
    </location>
</feature>
<gene>
    <name evidence="2" type="ORF">AVDCRST_MAG85-4183</name>
</gene>
<name>A0A6J4U0D2_9ACTN</name>